<reference evidence="2" key="1">
    <citation type="journal article" date="2023" name="Insect Mol. Biol.">
        <title>Genome sequencing provides insights into the evolution of gene families encoding plant cell wall-degrading enzymes in longhorned beetles.</title>
        <authorList>
            <person name="Shin N.R."/>
            <person name="Okamura Y."/>
            <person name="Kirsch R."/>
            <person name="Pauchet Y."/>
        </authorList>
    </citation>
    <scope>NUCLEOTIDE SEQUENCE</scope>
    <source>
        <strain evidence="2">AMC_N1</strain>
    </source>
</reference>
<dbReference type="EMBL" id="JAPWTK010000628">
    <property type="protein sequence ID" value="KAJ8937679.1"/>
    <property type="molecule type" value="Genomic_DNA"/>
</dbReference>
<dbReference type="AlphaFoldDB" id="A0AAV8XGQ7"/>
<dbReference type="Proteomes" id="UP001162162">
    <property type="component" value="Unassembled WGS sequence"/>
</dbReference>
<organism evidence="2 3">
    <name type="scientific">Aromia moschata</name>
    <dbReference type="NCBI Taxonomy" id="1265417"/>
    <lineage>
        <taxon>Eukaryota</taxon>
        <taxon>Metazoa</taxon>
        <taxon>Ecdysozoa</taxon>
        <taxon>Arthropoda</taxon>
        <taxon>Hexapoda</taxon>
        <taxon>Insecta</taxon>
        <taxon>Pterygota</taxon>
        <taxon>Neoptera</taxon>
        <taxon>Endopterygota</taxon>
        <taxon>Coleoptera</taxon>
        <taxon>Polyphaga</taxon>
        <taxon>Cucujiformia</taxon>
        <taxon>Chrysomeloidea</taxon>
        <taxon>Cerambycidae</taxon>
        <taxon>Cerambycinae</taxon>
        <taxon>Callichromatini</taxon>
        <taxon>Aromia</taxon>
    </lineage>
</organism>
<dbReference type="PANTHER" id="PTHR47326:SF1">
    <property type="entry name" value="HTH PSQ-TYPE DOMAIN-CONTAINING PROTEIN"/>
    <property type="match status" value="1"/>
</dbReference>
<gene>
    <name evidence="2" type="ORF">NQ318_002826</name>
</gene>
<evidence type="ECO:0000256" key="1">
    <source>
        <dbReference type="SAM" id="MobiDB-lite"/>
    </source>
</evidence>
<evidence type="ECO:0000313" key="2">
    <source>
        <dbReference type="EMBL" id="KAJ8937679.1"/>
    </source>
</evidence>
<feature type="region of interest" description="Disordered" evidence="1">
    <location>
        <begin position="1"/>
        <end position="63"/>
    </location>
</feature>
<proteinExistence type="predicted"/>
<protein>
    <recommendedName>
        <fullName evidence="4">DUF4817 domain-containing protein</fullName>
    </recommendedName>
</protein>
<name>A0AAV8XGQ7_9CUCU</name>
<evidence type="ECO:0008006" key="4">
    <source>
        <dbReference type="Google" id="ProtNLM"/>
    </source>
</evidence>
<keyword evidence="3" id="KW-1185">Reference proteome</keyword>
<accession>A0AAV8XGQ7</accession>
<sequence>MTNFPEILPKKRPSKNKISNSSGVAAMLPSLKPSEEADRMISETSSQFRRPRQNPEEITSPLDNSRESLHSIFKVVAIRIRREILIMIGCGDTTRSQNTVCETFNQKYPNKHINQSTVSKIEKRFRAHGNVNDLPKGRRPKVANEEMSLNVLLSVQENHHASSRTLGQQRGILHLSIQKILRTHKYYPYKVQLIHELNEYDPDRRVQFCGQMLTICNANPMFRNAI</sequence>
<comment type="caution">
    <text evidence="2">The sequence shown here is derived from an EMBL/GenBank/DDBJ whole genome shotgun (WGS) entry which is preliminary data.</text>
</comment>
<evidence type="ECO:0000313" key="3">
    <source>
        <dbReference type="Proteomes" id="UP001162162"/>
    </source>
</evidence>
<dbReference type="PANTHER" id="PTHR47326">
    <property type="entry name" value="TRANSPOSABLE ELEMENT TC3 TRANSPOSASE-LIKE PROTEIN"/>
    <property type="match status" value="1"/>
</dbReference>